<evidence type="ECO:0000256" key="4">
    <source>
        <dbReference type="ARBA" id="ARBA00022679"/>
    </source>
</evidence>
<dbReference type="Pfam" id="PF00069">
    <property type="entry name" value="Pkinase"/>
    <property type="match status" value="1"/>
</dbReference>
<protein>
    <recommendedName>
        <fullName evidence="1">non-specific serine/threonine protein kinase</fullName>
        <ecNumber evidence="1">2.7.11.1</ecNumber>
    </recommendedName>
</protein>
<sequence>MLRHPFMINMHHAFQNKNYLFLTMDWKSGGDLRYQMIKNKFVEEEAKFLVSCIVLVLEYIHSLSVIHRDVKPENLLFDEEGYIYLADFGEAKIWDKEMPHDMSGTPGYMAPEVAFQQDYSYTADWFAVGVILYEIITGSRPYSGKTLNEVKDKILEGQSHLNVENLSTPWSKECEDFVNKLIQVSPQNRLGFKGIDEIRNHPWLKYIEWDRLYRKEIIPSFKPKKGNNFNSHYVNEDWKDGITPKCNFNQDIFLGYFYMELPQNTDSTNTKVYAKRKNSFCLPTIHSGDTINQKMHERGKSEFRAS</sequence>
<dbReference type="PROSITE" id="PS51285">
    <property type="entry name" value="AGC_KINASE_CTER"/>
    <property type="match status" value="1"/>
</dbReference>
<evidence type="ECO:0000256" key="7">
    <source>
        <dbReference type="ARBA" id="ARBA00022840"/>
    </source>
</evidence>
<evidence type="ECO:0000256" key="3">
    <source>
        <dbReference type="ARBA" id="ARBA00022553"/>
    </source>
</evidence>
<keyword evidence="13" id="KW-1185">Reference proteome</keyword>
<dbReference type="InterPro" id="IPR000961">
    <property type="entry name" value="AGC-kinase_C"/>
</dbReference>
<comment type="caution">
    <text evidence="12">The sequence shown here is derived from an EMBL/GenBank/DDBJ whole genome shotgun (WGS) entry which is preliminary data.</text>
</comment>
<organism evidence="12 13">
    <name type="scientific">Blepharisma stoltei</name>
    <dbReference type="NCBI Taxonomy" id="1481888"/>
    <lineage>
        <taxon>Eukaryota</taxon>
        <taxon>Sar</taxon>
        <taxon>Alveolata</taxon>
        <taxon>Ciliophora</taxon>
        <taxon>Postciliodesmatophora</taxon>
        <taxon>Heterotrichea</taxon>
        <taxon>Heterotrichida</taxon>
        <taxon>Blepharismidae</taxon>
        <taxon>Blepharisma</taxon>
    </lineage>
</organism>
<reference evidence="12" key="1">
    <citation type="submission" date="2021-09" db="EMBL/GenBank/DDBJ databases">
        <authorList>
            <consortium name="AG Swart"/>
            <person name="Singh M."/>
            <person name="Singh A."/>
            <person name="Seah K."/>
            <person name="Emmerich C."/>
        </authorList>
    </citation>
    <scope>NUCLEOTIDE SEQUENCE</scope>
    <source>
        <strain evidence="12">ATCC30299</strain>
    </source>
</reference>
<dbReference type="GO" id="GO:0004674">
    <property type="term" value="F:protein serine/threonine kinase activity"/>
    <property type="evidence" value="ECO:0007669"/>
    <property type="project" value="UniProtKB-KW"/>
</dbReference>
<evidence type="ECO:0000256" key="8">
    <source>
        <dbReference type="ARBA" id="ARBA00047899"/>
    </source>
</evidence>
<evidence type="ECO:0000256" key="6">
    <source>
        <dbReference type="ARBA" id="ARBA00022777"/>
    </source>
</evidence>
<dbReference type="InterPro" id="IPR000719">
    <property type="entry name" value="Prot_kinase_dom"/>
</dbReference>
<evidence type="ECO:0000313" key="12">
    <source>
        <dbReference type="EMBL" id="CAG9326970.1"/>
    </source>
</evidence>
<keyword evidence="5" id="KW-0547">Nucleotide-binding</keyword>
<feature type="domain" description="AGC-kinase C-terminal" evidence="11">
    <location>
        <begin position="205"/>
        <end position="268"/>
    </location>
</feature>
<dbReference type="Proteomes" id="UP001162131">
    <property type="component" value="Unassembled WGS sequence"/>
</dbReference>
<keyword evidence="6" id="KW-0418">Kinase</keyword>
<evidence type="ECO:0000256" key="1">
    <source>
        <dbReference type="ARBA" id="ARBA00012513"/>
    </source>
</evidence>
<comment type="catalytic activity">
    <reaction evidence="9">
        <text>L-seryl-[protein] + ATP = O-phospho-L-seryl-[protein] + ADP + H(+)</text>
        <dbReference type="Rhea" id="RHEA:17989"/>
        <dbReference type="Rhea" id="RHEA-COMP:9863"/>
        <dbReference type="Rhea" id="RHEA-COMP:11604"/>
        <dbReference type="ChEBI" id="CHEBI:15378"/>
        <dbReference type="ChEBI" id="CHEBI:29999"/>
        <dbReference type="ChEBI" id="CHEBI:30616"/>
        <dbReference type="ChEBI" id="CHEBI:83421"/>
        <dbReference type="ChEBI" id="CHEBI:456216"/>
        <dbReference type="EC" id="2.7.11.1"/>
    </reaction>
</comment>
<dbReference type="InterPro" id="IPR011009">
    <property type="entry name" value="Kinase-like_dom_sf"/>
</dbReference>
<comment type="catalytic activity">
    <reaction evidence="8">
        <text>L-threonyl-[protein] + ATP = O-phospho-L-threonyl-[protein] + ADP + H(+)</text>
        <dbReference type="Rhea" id="RHEA:46608"/>
        <dbReference type="Rhea" id="RHEA-COMP:11060"/>
        <dbReference type="Rhea" id="RHEA-COMP:11605"/>
        <dbReference type="ChEBI" id="CHEBI:15378"/>
        <dbReference type="ChEBI" id="CHEBI:30013"/>
        <dbReference type="ChEBI" id="CHEBI:30616"/>
        <dbReference type="ChEBI" id="CHEBI:61977"/>
        <dbReference type="ChEBI" id="CHEBI:456216"/>
        <dbReference type="EC" id="2.7.11.1"/>
    </reaction>
</comment>
<dbReference type="EC" id="2.7.11.1" evidence="1"/>
<dbReference type="Gene3D" id="1.10.510.10">
    <property type="entry name" value="Transferase(Phosphotransferase) domain 1"/>
    <property type="match status" value="1"/>
</dbReference>
<name>A0AAU9JMX1_9CILI</name>
<evidence type="ECO:0000259" key="10">
    <source>
        <dbReference type="PROSITE" id="PS50011"/>
    </source>
</evidence>
<evidence type="ECO:0000259" key="11">
    <source>
        <dbReference type="PROSITE" id="PS51285"/>
    </source>
</evidence>
<dbReference type="PANTHER" id="PTHR24351">
    <property type="entry name" value="RIBOSOMAL PROTEIN S6 KINASE"/>
    <property type="match status" value="1"/>
</dbReference>
<dbReference type="SMART" id="SM00133">
    <property type="entry name" value="S_TK_X"/>
    <property type="match status" value="1"/>
</dbReference>
<dbReference type="FunFam" id="1.10.510.10:FF:000024">
    <property type="entry name" value="Probable serine/threonine-protein kinase cot-1"/>
    <property type="match status" value="1"/>
</dbReference>
<dbReference type="PROSITE" id="PS50011">
    <property type="entry name" value="PROTEIN_KINASE_DOM"/>
    <property type="match status" value="1"/>
</dbReference>
<evidence type="ECO:0000256" key="2">
    <source>
        <dbReference type="ARBA" id="ARBA00022527"/>
    </source>
</evidence>
<dbReference type="SMART" id="SM00220">
    <property type="entry name" value="S_TKc"/>
    <property type="match status" value="1"/>
</dbReference>
<dbReference type="Gene3D" id="3.30.200.20">
    <property type="entry name" value="Phosphorylase Kinase, domain 1"/>
    <property type="match status" value="1"/>
</dbReference>
<dbReference type="GO" id="GO:0005524">
    <property type="term" value="F:ATP binding"/>
    <property type="evidence" value="ECO:0007669"/>
    <property type="project" value="UniProtKB-KW"/>
</dbReference>
<keyword evidence="3" id="KW-0597">Phosphoprotein</keyword>
<dbReference type="GO" id="GO:0007010">
    <property type="term" value="P:cytoskeleton organization"/>
    <property type="evidence" value="ECO:0007669"/>
    <property type="project" value="UniProtKB-ARBA"/>
</dbReference>
<accession>A0AAU9JMX1</accession>
<keyword evidence="2" id="KW-0723">Serine/threonine-protein kinase</keyword>
<keyword evidence="7" id="KW-0067">ATP-binding</keyword>
<evidence type="ECO:0000256" key="5">
    <source>
        <dbReference type="ARBA" id="ARBA00022741"/>
    </source>
</evidence>
<dbReference type="EMBL" id="CAJZBQ010000041">
    <property type="protein sequence ID" value="CAG9326970.1"/>
    <property type="molecule type" value="Genomic_DNA"/>
</dbReference>
<gene>
    <name evidence="12" type="ORF">BSTOLATCC_MIC42229</name>
</gene>
<dbReference type="InterPro" id="IPR008271">
    <property type="entry name" value="Ser/Thr_kinase_AS"/>
</dbReference>
<evidence type="ECO:0000256" key="9">
    <source>
        <dbReference type="ARBA" id="ARBA00048679"/>
    </source>
</evidence>
<proteinExistence type="predicted"/>
<feature type="domain" description="Protein kinase" evidence="10">
    <location>
        <begin position="1"/>
        <end position="204"/>
    </location>
</feature>
<dbReference type="AlphaFoldDB" id="A0AAU9JMX1"/>
<dbReference type="SUPFAM" id="SSF56112">
    <property type="entry name" value="Protein kinase-like (PK-like)"/>
    <property type="match status" value="1"/>
</dbReference>
<dbReference type="PROSITE" id="PS00108">
    <property type="entry name" value="PROTEIN_KINASE_ST"/>
    <property type="match status" value="1"/>
</dbReference>
<keyword evidence="4" id="KW-0808">Transferase</keyword>
<evidence type="ECO:0000313" key="13">
    <source>
        <dbReference type="Proteomes" id="UP001162131"/>
    </source>
</evidence>